<dbReference type="InterPro" id="IPR046667">
    <property type="entry name" value="DUF6537"/>
</dbReference>
<evidence type="ECO:0000313" key="5">
    <source>
        <dbReference type="Proteomes" id="UP000589292"/>
    </source>
</evidence>
<evidence type="ECO:0000313" key="4">
    <source>
        <dbReference type="EMBL" id="MBA1373488.1"/>
    </source>
</evidence>
<feature type="domain" description="Pyruvate/ketoisovalerate oxidoreductase catalytic" evidence="2">
    <location>
        <begin position="19"/>
        <end position="210"/>
    </location>
</feature>
<name>A0A7V8RBN2_9SPHN</name>
<dbReference type="RefSeq" id="WP_181266519.1">
    <property type="nucleotide sequence ID" value="NZ_BAAAGB010000002.1"/>
</dbReference>
<dbReference type="Proteomes" id="UP000589292">
    <property type="component" value="Unassembled WGS sequence"/>
</dbReference>
<comment type="caution">
    <text evidence="4">The sequence shown here is derived from an EMBL/GenBank/DDBJ whole genome shotgun (WGS) entry which is preliminary data.</text>
</comment>
<dbReference type="Pfam" id="PF20169">
    <property type="entry name" value="DUF6537"/>
    <property type="match status" value="1"/>
</dbReference>
<dbReference type="AlphaFoldDB" id="A0A7V8RBN2"/>
<sequence>MDIFNQGRDRITIAILALGGEGGGVLAEWVQVVARANGYVAQGTSVPGVAQRTGSTVYYIELVRTGSQGDNRPDPVLAMMPVPGDVDIVIASELMEAGRAILRGFVSQDRTTLIGSTHRVYAISEKSALGDGTGANARILDAAERRAARFIGFDMAAAAQGAGSVISSVMFGALAGSGALPFSREAFEEAVRHGGKAVAANLKGFASGFEAAEKGVAASSEVQQDRKPTTAAGRALHERLCRTLPQAAHALATEGVARLMDYQDAAYAELYLDRVERFAALDPALAAPAARHLALWMAFEDPIRVADLKIRAARSSRIAQEVRVSEGQLLRVTEYMHPRLQEVCETLPRGLGARILNSPGLRRRLEPFFARGRHVETTGLRWFLTLRGLAAMRPMRRKSLRYAVEQARIERWLALAERAAATDIAAGAEILACQALVKGYSDTFERGIANLEAVLATAERHLLGRPDAAMQIAALREAALKDEEGKALGCAIAEVAPARLAS</sequence>
<dbReference type="InterPro" id="IPR052198">
    <property type="entry name" value="IorB_Oxidoreductase"/>
</dbReference>
<keyword evidence="4" id="KW-0670">Pyruvate</keyword>
<dbReference type="Gene3D" id="3.40.920.10">
    <property type="entry name" value="Pyruvate-ferredoxin oxidoreductase, PFOR, domain III"/>
    <property type="match status" value="1"/>
</dbReference>
<keyword evidence="5" id="KW-1185">Reference proteome</keyword>
<gene>
    <name evidence="4" type="ORF">FG486_04005</name>
</gene>
<proteinExistence type="predicted"/>
<dbReference type="PANTHER" id="PTHR43854">
    <property type="entry name" value="INDOLEPYRUVATE OXIDOREDUCTASE SUBUNIT IORB"/>
    <property type="match status" value="1"/>
</dbReference>
<dbReference type="GO" id="GO:0016903">
    <property type="term" value="F:oxidoreductase activity, acting on the aldehyde or oxo group of donors"/>
    <property type="evidence" value="ECO:0007669"/>
    <property type="project" value="InterPro"/>
</dbReference>
<organism evidence="4 5">
    <name type="scientific">Sphingomonas ursincola</name>
    <dbReference type="NCBI Taxonomy" id="56361"/>
    <lineage>
        <taxon>Bacteria</taxon>
        <taxon>Pseudomonadati</taxon>
        <taxon>Pseudomonadota</taxon>
        <taxon>Alphaproteobacteria</taxon>
        <taxon>Sphingomonadales</taxon>
        <taxon>Sphingomonadaceae</taxon>
        <taxon>Sphingomonas</taxon>
    </lineage>
</organism>
<protein>
    <submittedName>
        <fullName evidence="4">Indolepyruvate oxidoreductase subunit beta family protein</fullName>
    </submittedName>
</protein>
<evidence type="ECO:0000259" key="2">
    <source>
        <dbReference type="Pfam" id="PF01558"/>
    </source>
</evidence>
<dbReference type="PANTHER" id="PTHR43854:SF1">
    <property type="entry name" value="INDOLEPYRUVATE OXIDOREDUCTASE SUBUNIT IORB"/>
    <property type="match status" value="1"/>
</dbReference>
<dbReference type="EMBL" id="VDES01000001">
    <property type="protein sequence ID" value="MBA1373488.1"/>
    <property type="molecule type" value="Genomic_DNA"/>
</dbReference>
<dbReference type="InterPro" id="IPR019752">
    <property type="entry name" value="Pyrv/ketoisovalerate_OxRed_cat"/>
</dbReference>
<reference evidence="4 5" key="1">
    <citation type="journal article" date="1994" name="Int. J. Syst. Bacteriol.">
        <title>Phylogenetic positions of novel aerobic, bacteriochlorophyll a-containing bacteria and description of Roseococcus thiosulfatophilus gen. nov., sp. nov., Erythromicrobium ramosum gen. nov., sp. nov., and Erythrobacter litoralis sp. nov.</title>
        <authorList>
            <person name="Yurkov V."/>
            <person name="Stackebrandt E."/>
            <person name="Holmes A."/>
            <person name="Fuerst J.A."/>
            <person name="Hugenholtz P."/>
            <person name="Golecki J."/>
            <person name="Gad'on N."/>
            <person name="Gorlenko V.M."/>
            <person name="Kompantseva E.I."/>
            <person name="Drews G."/>
        </authorList>
    </citation>
    <scope>NUCLEOTIDE SEQUENCE [LARGE SCALE GENOMIC DNA]</scope>
    <source>
        <strain evidence="4 5">KR-99</strain>
    </source>
</reference>
<evidence type="ECO:0000256" key="1">
    <source>
        <dbReference type="ARBA" id="ARBA00023002"/>
    </source>
</evidence>
<accession>A0A7V8RBN2</accession>
<dbReference type="InterPro" id="IPR002869">
    <property type="entry name" value="Pyrv_flavodox_OxRed_cen"/>
</dbReference>
<dbReference type="NCBIfam" id="NF006179">
    <property type="entry name" value="PRK08312.1"/>
    <property type="match status" value="1"/>
</dbReference>
<dbReference type="SUPFAM" id="SSF53323">
    <property type="entry name" value="Pyruvate-ferredoxin oxidoreductase, PFOR, domain III"/>
    <property type="match status" value="1"/>
</dbReference>
<dbReference type="Pfam" id="PF01558">
    <property type="entry name" value="POR"/>
    <property type="match status" value="1"/>
</dbReference>
<keyword evidence="1" id="KW-0560">Oxidoreductase</keyword>
<evidence type="ECO:0000259" key="3">
    <source>
        <dbReference type="Pfam" id="PF20169"/>
    </source>
</evidence>
<feature type="domain" description="DUF6537" evidence="3">
    <location>
        <begin position="249"/>
        <end position="455"/>
    </location>
</feature>